<dbReference type="AlphaFoldDB" id="A0A5C6CWA5"/>
<sequence length="44" mass="5195">MSAIKLVYMAIHEASKKWTIPIHHWKPTLYHFAIMYEGRIPDLG</sequence>
<protein>
    <recommendedName>
        <fullName evidence="3">Transposase, Mutator family</fullName>
    </recommendedName>
</protein>
<dbReference type="RefSeq" id="WP_261342322.1">
    <property type="nucleotide sequence ID" value="NZ_SJPS01000003.1"/>
</dbReference>
<proteinExistence type="predicted"/>
<keyword evidence="2" id="KW-1185">Reference proteome</keyword>
<comment type="caution">
    <text evidence="1">The sequence shown here is derived from an EMBL/GenBank/DDBJ whole genome shotgun (WGS) entry which is preliminary data.</text>
</comment>
<dbReference type="Proteomes" id="UP000318437">
    <property type="component" value="Unassembled WGS sequence"/>
</dbReference>
<accession>A0A5C6CWA5</accession>
<gene>
    <name evidence="1" type="ORF">Pla144_24680</name>
</gene>
<evidence type="ECO:0008006" key="3">
    <source>
        <dbReference type="Google" id="ProtNLM"/>
    </source>
</evidence>
<evidence type="ECO:0000313" key="1">
    <source>
        <dbReference type="EMBL" id="TWU27691.1"/>
    </source>
</evidence>
<name>A0A5C6CWA5_9BACT</name>
<organism evidence="1 2">
    <name type="scientific">Bythopirellula polymerisocia</name>
    <dbReference type="NCBI Taxonomy" id="2528003"/>
    <lineage>
        <taxon>Bacteria</taxon>
        <taxon>Pseudomonadati</taxon>
        <taxon>Planctomycetota</taxon>
        <taxon>Planctomycetia</taxon>
        <taxon>Pirellulales</taxon>
        <taxon>Lacipirellulaceae</taxon>
        <taxon>Bythopirellula</taxon>
    </lineage>
</organism>
<evidence type="ECO:0000313" key="2">
    <source>
        <dbReference type="Proteomes" id="UP000318437"/>
    </source>
</evidence>
<reference evidence="1 2" key="1">
    <citation type="submission" date="2019-02" db="EMBL/GenBank/DDBJ databases">
        <title>Deep-cultivation of Planctomycetes and their phenomic and genomic characterization uncovers novel biology.</title>
        <authorList>
            <person name="Wiegand S."/>
            <person name="Jogler M."/>
            <person name="Boedeker C."/>
            <person name="Pinto D."/>
            <person name="Vollmers J."/>
            <person name="Rivas-Marin E."/>
            <person name="Kohn T."/>
            <person name="Peeters S.H."/>
            <person name="Heuer A."/>
            <person name="Rast P."/>
            <person name="Oberbeckmann S."/>
            <person name="Bunk B."/>
            <person name="Jeske O."/>
            <person name="Meyerdierks A."/>
            <person name="Storesund J.E."/>
            <person name="Kallscheuer N."/>
            <person name="Luecker S."/>
            <person name="Lage O.M."/>
            <person name="Pohl T."/>
            <person name="Merkel B.J."/>
            <person name="Hornburger P."/>
            <person name="Mueller R.-W."/>
            <person name="Bruemmer F."/>
            <person name="Labrenz M."/>
            <person name="Spormann A.M."/>
            <person name="Op Den Camp H."/>
            <person name="Overmann J."/>
            <person name="Amann R."/>
            <person name="Jetten M.S.M."/>
            <person name="Mascher T."/>
            <person name="Medema M.H."/>
            <person name="Devos D.P."/>
            <person name="Kaster A.-K."/>
            <person name="Ovreas L."/>
            <person name="Rohde M."/>
            <person name="Galperin M.Y."/>
            <person name="Jogler C."/>
        </authorList>
    </citation>
    <scope>NUCLEOTIDE SEQUENCE [LARGE SCALE GENOMIC DNA]</scope>
    <source>
        <strain evidence="1 2">Pla144</strain>
    </source>
</reference>
<dbReference type="EMBL" id="SJPS01000003">
    <property type="protein sequence ID" value="TWU27691.1"/>
    <property type="molecule type" value="Genomic_DNA"/>
</dbReference>